<dbReference type="OrthoDB" id="9904843at2"/>
<reference evidence="2 3" key="1">
    <citation type="submission" date="2019-09" db="EMBL/GenBank/DDBJ databases">
        <title>Report of infection by Mycobacterium simiae a patient suffering from pulmonary tuberculosis.</title>
        <authorList>
            <person name="Mohanty P.S."/>
            <person name="Bansal A.K."/>
            <person name="Singh H."/>
            <person name="Sharma S."/>
            <person name="Patil S.A."/>
            <person name="Upadhaya P."/>
            <person name="Singh P.K."/>
            <person name="Kumar D."/>
            <person name="Kumar S."/>
            <person name="Singh R.K."/>
            <person name="Chaudhary B."/>
        </authorList>
    </citation>
    <scope>NUCLEOTIDE SEQUENCE [LARGE SCALE GENOMIC DNA]</scope>
    <source>
        <strain evidence="2 3">JAL-560-SIM</strain>
    </source>
</reference>
<sequence length="86" mass="9661">MDGKQHHDQLADLRRRREAAVRSDGGENPDPVFQGRQFHPAPTGLRAAGYRQGYAACLRFVLREFGQELSDISRAQLNVIVNRSGK</sequence>
<feature type="region of interest" description="Disordered" evidence="1">
    <location>
        <begin position="1"/>
        <end position="42"/>
    </location>
</feature>
<dbReference type="RefSeq" id="WP_149655370.1">
    <property type="nucleotide sequence ID" value="NZ_VTZN01000132.1"/>
</dbReference>
<dbReference type="Proteomes" id="UP000324701">
    <property type="component" value="Unassembled WGS sequence"/>
</dbReference>
<comment type="caution">
    <text evidence="2">The sequence shown here is derived from an EMBL/GenBank/DDBJ whole genome shotgun (WGS) entry which is preliminary data.</text>
</comment>
<feature type="compositionally biased region" description="Basic and acidic residues" evidence="1">
    <location>
        <begin position="1"/>
        <end position="25"/>
    </location>
</feature>
<dbReference type="AlphaFoldDB" id="A0A5B1BNE1"/>
<proteinExistence type="predicted"/>
<organism evidence="2 3">
    <name type="scientific">Mycobacterium simiae</name>
    <name type="common">Mycobacterium habana</name>
    <dbReference type="NCBI Taxonomy" id="1784"/>
    <lineage>
        <taxon>Bacteria</taxon>
        <taxon>Bacillati</taxon>
        <taxon>Actinomycetota</taxon>
        <taxon>Actinomycetes</taxon>
        <taxon>Mycobacteriales</taxon>
        <taxon>Mycobacteriaceae</taxon>
        <taxon>Mycobacterium</taxon>
        <taxon>Mycobacterium simiae complex</taxon>
    </lineage>
</organism>
<protein>
    <submittedName>
        <fullName evidence="2">Uncharacterized protein</fullName>
    </submittedName>
</protein>
<evidence type="ECO:0000256" key="1">
    <source>
        <dbReference type="SAM" id="MobiDB-lite"/>
    </source>
</evidence>
<keyword evidence="3" id="KW-1185">Reference proteome</keyword>
<name>A0A5B1BNE1_MYCSI</name>
<accession>A0A5B1BNE1</accession>
<evidence type="ECO:0000313" key="2">
    <source>
        <dbReference type="EMBL" id="KAA1248764.1"/>
    </source>
</evidence>
<gene>
    <name evidence="2" type="ORF">F0Q45_18775</name>
</gene>
<evidence type="ECO:0000313" key="3">
    <source>
        <dbReference type="Proteomes" id="UP000324701"/>
    </source>
</evidence>
<dbReference type="EMBL" id="VTZN01000132">
    <property type="protein sequence ID" value="KAA1248764.1"/>
    <property type="molecule type" value="Genomic_DNA"/>
</dbReference>